<dbReference type="AlphaFoldDB" id="A0A4P7W105"/>
<dbReference type="KEGG" id="ddb:E7747_04185"/>
<sequence>MPALLRKLLPALTLAAMLTACESVDDDRIPYAEVHLTFHTVGDWNIYGVQGDAASSRTYIFNSKERVPSNFPYTTLDRTGYGGLLLVTDVLGDLHAYDLACPFEVRPNVRVSIPEGELFARCPSCGSTFDVFQNRGNPISGPAQERGYALRRYSVVSGGATEYRVVTR</sequence>
<keyword evidence="1" id="KW-0732">Signal</keyword>
<organism evidence="2 3">
    <name type="scientific">Duncaniella dubosii</name>
    <dbReference type="NCBI Taxonomy" id="2518971"/>
    <lineage>
        <taxon>Bacteria</taxon>
        <taxon>Pseudomonadati</taxon>
        <taxon>Bacteroidota</taxon>
        <taxon>Bacteroidia</taxon>
        <taxon>Bacteroidales</taxon>
        <taxon>Muribaculaceae</taxon>
        <taxon>Duncaniella</taxon>
    </lineage>
</organism>
<accession>A0A4P7W105</accession>
<keyword evidence="3" id="KW-1185">Reference proteome</keyword>
<evidence type="ECO:0000256" key="1">
    <source>
        <dbReference type="SAM" id="SignalP"/>
    </source>
</evidence>
<dbReference type="PROSITE" id="PS51257">
    <property type="entry name" value="PROKAR_LIPOPROTEIN"/>
    <property type="match status" value="1"/>
</dbReference>
<name>A0A4P7W105_9BACT</name>
<reference evidence="3" key="1">
    <citation type="submission" date="2019-02" db="EMBL/GenBank/DDBJ databases">
        <title>Isolation and identification of novel species under the genus Muribaculum.</title>
        <authorList>
            <person name="Miyake S."/>
            <person name="Ding Y."/>
            <person name="Low A."/>
            <person name="Soh M."/>
            <person name="Seedorf H."/>
        </authorList>
    </citation>
    <scope>NUCLEOTIDE SEQUENCE [LARGE SCALE GENOMIC DNA]</scope>
    <source>
        <strain evidence="3">H5</strain>
    </source>
</reference>
<evidence type="ECO:0000313" key="3">
    <source>
        <dbReference type="Proteomes" id="UP000297149"/>
    </source>
</evidence>
<protein>
    <recommendedName>
        <fullName evidence="4">Rieske domain-containing protein</fullName>
    </recommendedName>
</protein>
<dbReference type="EMBL" id="CP039396">
    <property type="protein sequence ID" value="QCD41564.1"/>
    <property type="molecule type" value="Genomic_DNA"/>
</dbReference>
<dbReference type="Proteomes" id="UP000297149">
    <property type="component" value="Chromosome"/>
</dbReference>
<dbReference type="RefSeq" id="WP_123615651.1">
    <property type="nucleotide sequence ID" value="NZ_CAXHQF010000006.1"/>
</dbReference>
<evidence type="ECO:0000313" key="2">
    <source>
        <dbReference type="EMBL" id="QCD41564.1"/>
    </source>
</evidence>
<evidence type="ECO:0008006" key="4">
    <source>
        <dbReference type="Google" id="ProtNLM"/>
    </source>
</evidence>
<feature type="signal peptide" evidence="1">
    <location>
        <begin position="1"/>
        <end position="22"/>
    </location>
</feature>
<proteinExistence type="predicted"/>
<gene>
    <name evidence="2" type="ORF">E7747_04185</name>
</gene>
<feature type="chain" id="PRO_5020274297" description="Rieske domain-containing protein" evidence="1">
    <location>
        <begin position="23"/>
        <end position="168"/>
    </location>
</feature>